<keyword evidence="6 7" id="KW-0472">Membrane</keyword>
<keyword evidence="5 7" id="KW-1133">Transmembrane helix</keyword>
<dbReference type="PANTHER" id="PTHR30151">
    <property type="entry name" value="ALKANE SULFONATE ABC TRANSPORTER-RELATED, MEMBRANE SUBUNIT"/>
    <property type="match status" value="1"/>
</dbReference>
<gene>
    <name evidence="9" type="ORF">O0R46_04905</name>
</gene>
<feature type="transmembrane region" description="Helical" evidence="7">
    <location>
        <begin position="152"/>
        <end position="170"/>
    </location>
</feature>
<accession>A0ABY7JUX9</accession>
<evidence type="ECO:0000256" key="1">
    <source>
        <dbReference type="ARBA" id="ARBA00004651"/>
    </source>
</evidence>
<evidence type="ECO:0000256" key="2">
    <source>
        <dbReference type="ARBA" id="ARBA00022448"/>
    </source>
</evidence>
<protein>
    <submittedName>
        <fullName evidence="9">ABC transporter permease</fullName>
    </submittedName>
</protein>
<feature type="transmembrane region" description="Helical" evidence="7">
    <location>
        <begin position="126"/>
        <end position="146"/>
    </location>
</feature>
<reference evidence="9" key="1">
    <citation type="submission" date="2022-12" db="EMBL/GenBank/DDBJ databases">
        <title>Peptostreptococcus.</title>
        <authorList>
            <person name="Lee S.H."/>
        </authorList>
    </citation>
    <scope>NUCLEOTIDE SEQUENCE</scope>
    <source>
        <strain evidence="9">CBA3647</strain>
    </source>
</reference>
<name>A0ABY7JUX9_9FIRM</name>
<feature type="transmembrane region" description="Helical" evidence="7">
    <location>
        <begin position="216"/>
        <end position="238"/>
    </location>
</feature>
<keyword evidence="3" id="KW-1003">Cell membrane</keyword>
<proteinExistence type="inferred from homology"/>
<keyword evidence="4 7" id="KW-0812">Transmembrane</keyword>
<feature type="transmembrane region" description="Helical" evidence="7">
    <location>
        <begin position="250"/>
        <end position="271"/>
    </location>
</feature>
<evidence type="ECO:0000256" key="7">
    <source>
        <dbReference type="RuleBase" id="RU363032"/>
    </source>
</evidence>
<dbReference type="RefSeq" id="WP_269312476.1">
    <property type="nucleotide sequence ID" value="NZ_CP114052.1"/>
</dbReference>
<dbReference type="Gene3D" id="1.10.3720.10">
    <property type="entry name" value="MetI-like"/>
    <property type="match status" value="1"/>
</dbReference>
<evidence type="ECO:0000313" key="10">
    <source>
        <dbReference type="Proteomes" id="UP001164187"/>
    </source>
</evidence>
<feature type="domain" description="ABC transmembrane type-1" evidence="8">
    <location>
        <begin position="88"/>
        <end position="268"/>
    </location>
</feature>
<dbReference type="EMBL" id="CP114052">
    <property type="protein sequence ID" value="WAW15795.1"/>
    <property type="molecule type" value="Genomic_DNA"/>
</dbReference>
<dbReference type="Pfam" id="PF00528">
    <property type="entry name" value="BPD_transp_1"/>
    <property type="match status" value="1"/>
</dbReference>
<sequence length="277" mass="31751">MKNLETTDKKKITTDKKKITNDKYFGELRENKKELYKHYIYPTITLLTLFALWQVIVVKIKVPGYVLPSPVDIIEKLIEDRDLLFMHSKVTLIEAGLGLIISLIFAMFSGFIMDFFPIVRKCFYPLLYMTQMIPTITIAPLLLIWFGFGIHSKVLCVILTCFFPILVTFMDGMENIDNDYLNLFRIMKSSKLKTFIHLKFPMSMDKFLSGIKMSSTYAFIAATVSEWLGGTAGLGVYMVRAKSAYALDKVFASTLLIIVFSLFFVGLFTVIKKIIIK</sequence>
<keyword evidence="2 7" id="KW-0813">Transport</keyword>
<dbReference type="Proteomes" id="UP001164187">
    <property type="component" value="Chromosome"/>
</dbReference>
<evidence type="ECO:0000313" key="9">
    <source>
        <dbReference type="EMBL" id="WAW15795.1"/>
    </source>
</evidence>
<dbReference type="InterPro" id="IPR035906">
    <property type="entry name" value="MetI-like_sf"/>
</dbReference>
<organism evidence="9 10">
    <name type="scientific">Peptostreptococcus equinus</name>
    <dbReference type="NCBI Taxonomy" id="3003601"/>
    <lineage>
        <taxon>Bacteria</taxon>
        <taxon>Bacillati</taxon>
        <taxon>Bacillota</taxon>
        <taxon>Clostridia</taxon>
        <taxon>Peptostreptococcales</taxon>
        <taxon>Peptostreptococcaceae</taxon>
        <taxon>Peptostreptococcus</taxon>
    </lineage>
</organism>
<dbReference type="InterPro" id="IPR000515">
    <property type="entry name" value="MetI-like"/>
</dbReference>
<keyword evidence="10" id="KW-1185">Reference proteome</keyword>
<evidence type="ECO:0000256" key="6">
    <source>
        <dbReference type="ARBA" id="ARBA00023136"/>
    </source>
</evidence>
<feature type="transmembrane region" description="Helical" evidence="7">
    <location>
        <begin position="95"/>
        <end position="119"/>
    </location>
</feature>
<comment type="similarity">
    <text evidence="7">Belongs to the binding-protein-dependent transport system permease family.</text>
</comment>
<dbReference type="PANTHER" id="PTHR30151:SF20">
    <property type="entry name" value="ABC TRANSPORTER PERMEASE PROTEIN HI_0355-RELATED"/>
    <property type="match status" value="1"/>
</dbReference>
<dbReference type="SUPFAM" id="SSF161098">
    <property type="entry name" value="MetI-like"/>
    <property type="match status" value="1"/>
</dbReference>
<feature type="transmembrane region" description="Helical" evidence="7">
    <location>
        <begin position="39"/>
        <end position="60"/>
    </location>
</feature>
<evidence type="ECO:0000259" key="8">
    <source>
        <dbReference type="PROSITE" id="PS50928"/>
    </source>
</evidence>
<comment type="subcellular location">
    <subcellularLocation>
        <location evidence="1 7">Cell membrane</location>
        <topology evidence="1 7">Multi-pass membrane protein</topology>
    </subcellularLocation>
</comment>
<dbReference type="CDD" id="cd06261">
    <property type="entry name" value="TM_PBP2"/>
    <property type="match status" value="1"/>
</dbReference>
<evidence type="ECO:0000256" key="5">
    <source>
        <dbReference type="ARBA" id="ARBA00022989"/>
    </source>
</evidence>
<evidence type="ECO:0000256" key="3">
    <source>
        <dbReference type="ARBA" id="ARBA00022475"/>
    </source>
</evidence>
<dbReference type="PROSITE" id="PS50928">
    <property type="entry name" value="ABC_TM1"/>
    <property type="match status" value="1"/>
</dbReference>
<evidence type="ECO:0000256" key="4">
    <source>
        <dbReference type="ARBA" id="ARBA00022692"/>
    </source>
</evidence>